<keyword evidence="2" id="KW-1185">Reference proteome</keyword>
<dbReference type="EMBL" id="JAIWYP010000014">
    <property type="protein sequence ID" value="KAH3711364.1"/>
    <property type="molecule type" value="Genomic_DNA"/>
</dbReference>
<name>A0A9D4BVX9_DREPO</name>
<proteinExistence type="predicted"/>
<accession>A0A9D4BVX9</accession>
<comment type="caution">
    <text evidence="1">The sequence shown here is derived from an EMBL/GenBank/DDBJ whole genome shotgun (WGS) entry which is preliminary data.</text>
</comment>
<organism evidence="1 2">
    <name type="scientific">Dreissena polymorpha</name>
    <name type="common">Zebra mussel</name>
    <name type="synonym">Mytilus polymorpha</name>
    <dbReference type="NCBI Taxonomy" id="45954"/>
    <lineage>
        <taxon>Eukaryota</taxon>
        <taxon>Metazoa</taxon>
        <taxon>Spiralia</taxon>
        <taxon>Lophotrochozoa</taxon>
        <taxon>Mollusca</taxon>
        <taxon>Bivalvia</taxon>
        <taxon>Autobranchia</taxon>
        <taxon>Heteroconchia</taxon>
        <taxon>Euheterodonta</taxon>
        <taxon>Imparidentia</taxon>
        <taxon>Neoheterodontei</taxon>
        <taxon>Myida</taxon>
        <taxon>Dreissenoidea</taxon>
        <taxon>Dreissenidae</taxon>
        <taxon>Dreissena</taxon>
    </lineage>
</organism>
<evidence type="ECO:0000313" key="2">
    <source>
        <dbReference type="Proteomes" id="UP000828390"/>
    </source>
</evidence>
<protein>
    <submittedName>
        <fullName evidence="1">Uncharacterized protein</fullName>
    </submittedName>
</protein>
<reference evidence="1" key="1">
    <citation type="journal article" date="2019" name="bioRxiv">
        <title>The Genome of the Zebra Mussel, Dreissena polymorpha: A Resource for Invasive Species Research.</title>
        <authorList>
            <person name="McCartney M.A."/>
            <person name="Auch B."/>
            <person name="Kono T."/>
            <person name="Mallez S."/>
            <person name="Zhang Y."/>
            <person name="Obille A."/>
            <person name="Becker A."/>
            <person name="Abrahante J.E."/>
            <person name="Garbe J."/>
            <person name="Badalamenti J.P."/>
            <person name="Herman A."/>
            <person name="Mangelson H."/>
            <person name="Liachko I."/>
            <person name="Sullivan S."/>
            <person name="Sone E.D."/>
            <person name="Koren S."/>
            <person name="Silverstein K.A.T."/>
            <person name="Beckman K.B."/>
            <person name="Gohl D.M."/>
        </authorList>
    </citation>
    <scope>NUCLEOTIDE SEQUENCE</scope>
    <source>
        <strain evidence="1">Duluth1</strain>
        <tissue evidence="1">Whole animal</tissue>
    </source>
</reference>
<dbReference type="Proteomes" id="UP000828390">
    <property type="component" value="Unassembled WGS sequence"/>
</dbReference>
<sequence>MGHPETIAYLGCAMKICGGQWEAPMTLDGVLVMARNTAMPDQVRRITIMIDLMR</sequence>
<gene>
    <name evidence="1" type="ORF">DPMN_070869</name>
</gene>
<evidence type="ECO:0000313" key="1">
    <source>
        <dbReference type="EMBL" id="KAH3711364.1"/>
    </source>
</evidence>
<reference evidence="1" key="2">
    <citation type="submission" date="2020-11" db="EMBL/GenBank/DDBJ databases">
        <authorList>
            <person name="McCartney M.A."/>
            <person name="Auch B."/>
            <person name="Kono T."/>
            <person name="Mallez S."/>
            <person name="Becker A."/>
            <person name="Gohl D.M."/>
            <person name="Silverstein K.A.T."/>
            <person name="Koren S."/>
            <person name="Bechman K.B."/>
            <person name="Herman A."/>
            <person name="Abrahante J.E."/>
            <person name="Garbe J."/>
        </authorList>
    </citation>
    <scope>NUCLEOTIDE SEQUENCE</scope>
    <source>
        <strain evidence="1">Duluth1</strain>
        <tissue evidence="1">Whole animal</tissue>
    </source>
</reference>
<dbReference type="AlphaFoldDB" id="A0A9D4BVX9"/>